<dbReference type="EMBL" id="CAJEWN010000609">
    <property type="protein sequence ID" value="CAD2186852.1"/>
    <property type="molecule type" value="Genomic_DNA"/>
</dbReference>
<feature type="region of interest" description="Disordered" evidence="1">
    <location>
        <begin position="590"/>
        <end position="611"/>
    </location>
</feature>
<protein>
    <submittedName>
        <fullName evidence="2">Uncharacterized protein</fullName>
    </submittedName>
</protein>
<evidence type="ECO:0000313" key="3">
    <source>
        <dbReference type="Proteomes" id="UP000580250"/>
    </source>
</evidence>
<comment type="caution">
    <text evidence="2">The sequence shown here is derived from an EMBL/GenBank/DDBJ whole genome shotgun (WGS) entry which is preliminary data.</text>
</comment>
<feature type="compositionally biased region" description="Basic and acidic residues" evidence="1">
    <location>
        <begin position="13"/>
        <end position="27"/>
    </location>
</feature>
<dbReference type="Proteomes" id="UP000580250">
    <property type="component" value="Unassembled WGS sequence"/>
</dbReference>
<evidence type="ECO:0000256" key="1">
    <source>
        <dbReference type="SAM" id="MobiDB-lite"/>
    </source>
</evidence>
<sequence>MRNVLSQRFRRHQVTERNETTIVKKSDSSSNTGGESSGPKEYSRRSSMRDEINVEQSYSESSNAPRILHATQSLNDARTTPQSSMPAKYSREYPSILREQNLTKEKKNYRHSIMIPIERTNKEIIDKEQSENFLRRQQQKLYKLRGESLRKFGQTNTPQGLDEQQRRARQHASLPPMGRQNQYPQENIPHQLPFELIIDRYPPQLVRSIDKTKQLDIWTVSDSGIYHKRHEFPQESSFGFSPFPVHGPFMAEELMLEQESKIIQRQESKVSGCYDSTNQYYSGNANGQTVGMSSSNIMSSSDELWHSAYECFPQQKKFTPQPQLQQPKIPQIQNEQKQQNNKIQTMSILAEENGSECNIQKNFHLKNILVNNLNVSGCFSERIVLFVKIPKIMASNILGPQIETSTLSEQQANEEVRLLMYKGTKPKTKLMSKSVESTGTLEGLRESERVVYPVRVEISGPVHFLHATNMNVMNSSDNPTDYSIQTSMTSSGGMKEFRQGTFETNFSKIRQKSPSPTKWTQTEYQPKINYNLSPEELNPVKTQFEDKRQSQVISPPVERFIESVCDIQPILAEISEAMCHQALPYEKKYEESSLRKENKNGGPPPIPPKKHLIKKQPKYIYKIEEKNKKNEKEYFNSEEINNQQNPYLIQSTSHCHLARVTEITQEWLVMCNNKLKNDNNKYDDNEGVNFCNIIIKPLYGQEFDKAEFWTMEWKENIQEKSNKVKDERIFDNTSERIYLRDDGINKKEGNFNNYKGKFSTLQTSNRQFRQPGFQEKIYKTRSFNNDELPRLIEQTQYEELRRALLEVQRDLDSAQEYKKNNAEVERIENVILSISERIKLPNEPVTKAQAEAKEELLRVRLARMILNLDPDFEPKQNFKENMKRDNAGLSNENVFADIALEGYYVRALREPIGLLREKLALLEHRLLSEQQLEINDQLLRIDLTPPPLQNLEQKRRKESLSQRSDEISRMTPLIVMLRHKLNALDDLCHKEQLKANTTNISGRLTPYEERKTVFDLLVRINEEIDTIHKLCREENVKERIEIVLKVLKKVSSSIDKIMETLKNMSTATTVATSRQPSISSLSETRQNILNIDRPIIYQQQIDHPSSSKLEQAILNKQQQKEKNINILNQTKQTFLQRMKAKQNEKKTEQFFDFPLNGSNKQQNIEAKHSKIYKEENIVLKKFDNENVKQSSRKKTPPQVPPKPKSLTSSIEERIGPLYSIIEEDPSSSKQTNISKQRVNAVELSAHLDRPYESTSRVNAFIPLLTTRTATRIESPPLSPASTSNQHLLEISKNLSSDLPHSSKKFKDQSPFRLGPCPTSYLAREQQKITNGQKPSLLNSIDDDDVEEAVSVSIASSAVDNSSCLSVPILFRRNSALSSVPSASTFQQETAIIDEESEENCTETFFLRRRNKHSILNAVIYPEQHASVKATFCGNNFQVDVERMSECGRDSVVMVSEEFCEKKVLIRSGSPLLKSTIMEEIERENSDSPGYTDAHTRMAVSINAKSDYDSVHVFLEEIPWGQIGLEVKESPPPLNNKRNNNKAISNISPGNLFYCSKIVINLR</sequence>
<reference evidence="2 3" key="1">
    <citation type="submission" date="2020-08" db="EMBL/GenBank/DDBJ databases">
        <authorList>
            <person name="Koutsovoulos G."/>
            <person name="Danchin GJ E."/>
        </authorList>
    </citation>
    <scope>NUCLEOTIDE SEQUENCE [LARGE SCALE GENOMIC DNA]</scope>
</reference>
<feature type="compositionally biased region" description="Polar residues" evidence="1">
    <location>
        <begin position="54"/>
        <end position="66"/>
    </location>
</feature>
<name>A0A6V7WIM5_MELEN</name>
<feature type="region of interest" description="Disordered" evidence="1">
    <location>
        <begin position="1183"/>
        <end position="1208"/>
    </location>
</feature>
<organism evidence="2 3">
    <name type="scientific">Meloidogyne enterolobii</name>
    <name type="common">Root-knot nematode worm</name>
    <name type="synonym">Meloidogyne mayaguensis</name>
    <dbReference type="NCBI Taxonomy" id="390850"/>
    <lineage>
        <taxon>Eukaryota</taxon>
        <taxon>Metazoa</taxon>
        <taxon>Ecdysozoa</taxon>
        <taxon>Nematoda</taxon>
        <taxon>Chromadorea</taxon>
        <taxon>Rhabditida</taxon>
        <taxon>Tylenchina</taxon>
        <taxon>Tylenchomorpha</taxon>
        <taxon>Tylenchoidea</taxon>
        <taxon>Meloidogynidae</taxon>
        <taxon>Meloidogyninae</taxon>
        <taxon>Meloidogyne</taxon>
    </lineage>
</organism>
<evidence type="ECO:0000313" key="2">
    <source>
        <dbReference type="EMBL" id="CAD2186852.1"/>
    </source>
</evidence>
<gene>
    <name evidence="2" type="ORF">MENT_LOCUS39387</name>
</gene>
<feature type="compositionally biased region" description="Basic and acidic residues" evidence="1">
    <location>
        <begin position="41"/>
        <end position="52"/>
    </location>
</feature>
<feature type="region of interest" description="Disordered" evidence="1">
    <location>
        <begin position="152"/>
        <end position="184"/>
    </location>
</feature>
<proteinExistence type="predicted"/>
<accession>A0A6V7WIM5</accession>
<feature type="compositionally biased region" description="Basic and acidic residues" evidence="1">
    <location>
        <begin position="590"/>
        <end position="599"/>
    </location>
</feature>
<feature type="region of interest" description="Disordered" evidence="1">
    <location>
        <begin position="1"/>
        <end position="66"/>
    </location>
</feature>